<reference evidence="10 11" key="1">
    <citation type="submission" date="2017-01" db="EMBL/GenBank/DDBJ databases">
        <title>Genome sequencing of Arcobacter sp. LPB0137.</title>
        <authorList>
            <person name="Lee G.-W."/>
            <person name="Yi H."/>
        </authorList>
    </citation>
    <scope>NUCLEOTIDE SEQUENCE [LARGE SCALE GENOMIC DNA]</scope>
    <source>
        <strain evidence="10 11">LPB0137</strain>
    </source>
</reference>
<dbReference type="FunFam" id="3.90.226.10:FF:000019">
    <property type="entry name" value="Enoyl-CoA hydratase, mitochondrial"/>
    <property type="match status" value="1"/>
</dbReference>
<dbReference type="InterPro" id="IPR014748">
    <property type="entry name" value="Enoyl-CoA_hydra_C"/>
</dbReference>
<comment type="function">
    <text evidence="1">Could possibly oxidize fatty acids using specific components.</text>
</comment>
<evidence type="ECO:0000256" key="1">
    <source>
        <dbReference type="ARBA" id="ARBA00002994"/>
    </source>
</evidence>
<evidence type="ECO:0000256" key="6">
    <source>
        <dbReference type="ARBA" id="ARBA00023239"/>
    </source>
</evidence>
<keyword evidence="11" id="KW-1185">Reference proteome</keyword>
<evidence type="ECO:0000256" key="5">
    <source>
        <dbReference type="ARBA" id="ARBA00023098"/>
    </source>
</evidence>
<protein>
    <recommendedName>
        <fullName evidence="3">enoyl-CoA hydratase</fullName>
        <ecNumber evidence="3">4.2.1.17</ecNumber>
    </recommendedName>
</protein>
<dbReference type="EMBL" id="CP019070">
    <property type="protein sequence ID" value="APW66835.1"/>
    <property type="molecule type" value="Genomic_DNA"/>
</dbReference>
<sequence>MSYKYILVEVRNNCVGLITLNRPNSYNALSSELISEVSNAVKSFDEDKSIGAVVITGGNKVFAAGADIKELSQLDFASAYNSEFITKQWNGLENHKKPIIAAVSGVALGGGCELSLLSDITVCDETAKFGQPEVKLGTMPGIGGTQRLIRSVGKSKAMQMCLTGDMISAFEAKDFGLVSEVFKEGTVIDEAVNIATKIASMSQPVVKLIKESIDNAYEMSLSSGLQNERKYFYATFNLEDKDEGMSAFIEKRKANFKNK</sequence>
<dbReference type="FunFam" id="1.10.12.10:FF:000001">
    <property type="entry name" value="Probable enoyl-CoA hydratase, mitochondrial"/>
    <property type="match status" value="1"/>
</dbReference>
<dbReference type="Proteomes" id="UP000186074">
    <property type="component" value="Chromosome"/>
</dbReference>
<organism evidence="10 11">
    <name type="scientific">Poseidonibacter parvus</name>
    <dbReference type="NCBI Taxonomy" id="1850254"/>
    <lineage>
        <taxon>Bacteria</taxon>
        <taxon>Pseudomonadati</taxon>
        <taxon>Campylobacterota</taxon>
        <taxon>Epsilonproteobacteria</taxon>
        <taxon>Campylobacterales</taxon>
        <taxon>Arcobacteraceae</taxon>
        <taxon>Poseidonibacter</taxon>
    </lineage>
</organism>
<evidence type="ECO:0000256" key="7">
    <source>
        <dbReference type="ARBA" id="ARBA00023709"/>
    </source>
</evidence>
<keyword evidence="6" id="KW-0456">Lyase</keyword>
<dbReference type="RefSeq" id="WP_076089016.1">
    <property type="nucleotide sequence ID" value="NZ_CP019070.1"/>
</dbReference>
<gene>
    <name evidence="10" type="ORF">LPB137_13670</name>
</gene>
<dbReference type="PROSITE" id="PS00166">
    <property type="entry name" value="ENOYL_COA_HYDRATASE"/>
    <property type="match status" value="1"/>
</dbReference>
<proteinExistence type="inferred from homology"/>
<evidence type="ECO:0000256" key="4">
    <source>
        <dbReference type="ARBA" id="ARBA00022832"/>
    </source>
</evidence>
<dbReference type="AlphaFoldDB" id="A0A1P8KQK6"/>
<evidence type="ECO:0000256" key="2">
    <source>
        <dbReference type="ARBA" id="ARBA00005254"/>
    </source>
</evidence>
<accession>A0A1P8KQK6</accession>
<evidence type="ECO:0000256" key="8">
    <source>
        <dbReference type="ARBA" id="ARBA00023717"/>
    </source>
</evidence>
<dbReference type="STRING" id="1850254.LPB137_13670"/>
<dbReference type="CDD" id="cd06558">
    <property type="entry name" value="crotonase-like"/>
    <property type="match status" value="1"/>
</dbReference>
<comment type="catalytic activity">
    <reaction evidence="7">
        <text>a (3S)-3-hydroxyacyl-CoA = a (2E)-enoyl-CoA + H2O</text>
        <dbReference type="Rhea" id="RHEA:16105"/>
        <dbReference type="ChEBI" id="CHEBI:15377"/>
        <dbReference type="ChEBI" id="CHEBI:57318"/>
        <dbReference type="ChEBI" id="CHEBI:58856"/>
        <dbReference type="EC" id="4.2.1.17"/>
    </reaction>
</comment>
<dbReference type="OrthoDB" id="5365311at2"/>
<dbReference type="InterPro" id="IPR018376">
    <property type="entry name" value="Enoyl-CoA_hyd/isom_CS"/>
</dbReference>
<dbReference type="KEGG" id="alp:LPB137_13670"/>
<dbReference type="InterPro" id="IPR029045">
    <property type="entry name" value="ClpP/crotonase-like_dom_sf"/>
</dbReference>
<evidence type="ECO:0000256" key="9">
    <source>
        <dbReference type="RuleBase" id="RU003707"/>
    </source>
</evidence>
<keyword evidence="4" id="KW-0276">Fatty acid metabolism</keyword>
<keyword evidence="5" id="KW-0443">Lipid metabolism</keyword>
<dbReference type="GO" id="GO:0004300">
    <property type="term" value="F:enoyl-CoA hydratase activity"/>
    <property type="evidence" value="ECO:0007669"/>
    <property type="project" value="UniProtKB-EC"/>
</dbReference>
<comment type="similarity">
    <text evidence="2 9">Belongs to the enoyl-CoA hydratase/isomerase family.</text>
</comment>
<dbReference type="SUPFAM" id="SSF52096">
    <property type="entry name" value="ClpP/crotonase"/>
    <property type="match status" value="1"/>
</dbReference>
<dbReference type="PANTHER" id="PTHR11941">
    <property type="entry name" value="ENOYL-COA HYDRATASE-RELATED"/>
    <property type="match status" value="1"/>
</dbReference>
<dbReference type="Pfam" id="PF00378">
    <property type="entry name" value="ECH_1"/>
    <property type="match status" value="1"/>
</dbReference>
<dbReference type="Gene3D" id="3.90.226.10">
    <property type="entry name" value="2-enoyl-CoA Hydratase, Chain A, domain 1"/>
    <property type="match status" value="1"/>
</dbReference>
<comment type="catalytic activity">
    <reaction evidence="8">
        <text>a 4-saturated-(3S)-3-hydroxyacyl-CoA = a (3E)-enoyl-CoA + H2O</text>
        <dbReference type="Rhea" id="RHEA:20724"/>
        <dbReference type="ChEBI" id="CHEBI:15377"/>
        <dbReference type="ChEBI" id="CHEBI:58521"/>
        <dbReference type="ChEBI" id="CHEBI:137480"/>
        <dbReference type="EC" id="4.2.1.17"/>
    </reaction>
</comment>
<evidence type="ECO:0000256" key="3">
    <source>
        <dbReference type="ARBA" id="ARBA00012076"/>
    </source>
</evidence>
<evidence type="ECO:0000313" key="10">
    <source>
        <dbReference type="EMBL" id="APW66835.1"/>
    </source>
</evidence>
<evidence type="ECO:0000313" key="11">
    <source>
        <dbReference type="Proteomes" id="UP000186074"/>
    </source>
</evidence>
<dbReference type="GO" id="GO:0006635">
    <property type="term" value="P:fatty acid beta-oxidation"/>
    <property type="evidence" value="ECO:0007669"/>
    <property type="project" value="TreeGrafter"/>
</dbReference>
<dbReference type="EC" id="4.2.1.17" evidence="3"/>
<name>A0A1P8KQK6_9BACT</name>
<dbReference type="Gene3D" id="1.10.12.10">
    <property type="entry name" value="Lyase 2-enoyl-coa Hydratase, Chain A, domain 2"/>
    <property type="match status" value="1"/>
</dbReference>
<dbReference type="InterPro" id="IPR001753">
    <property type="entry name" value="Enoyl-CoA_hydra/iso"/>
</dbReference>
<dbReference type="PANTHER" id="PTHR11941:SF54">
    <property type="entry name" value="ENOYL-COA HYDRATASE, MITOCHONDRIAL"/>
    <property type="match status" value="1"/>
</dbReference>